<feature type="domain" description="VWFC" evidence="2">
    <location>
        <begin position="238"/>
        <end position="314"/>
    </location>
</feature>
<feature type="domain" description="VWFC" evidence="2">
    <location>
        <begin position="92"/>
        <end position="156"/>
    </location>
</feature>
<dbReference type="InterPro" id="IPR001007">
    <property type="entry name" value="VWF_dom"/>
</dbReference>
<dbReference type="Gene3D" id="6.20.200.20">
    <property type="match status" value="1"/>
</dbReference>
<accession>A0A5N5T2C8</accession>
<evidence type="ECO:0000256" key="1">
    <source>
        <dbReference type="SAM" id="SignalP"/>
    </source>
</evidence>
<dbReference type="SUPFAM" id="SSF57603">
    <property type="entry name" value="FnI-like domain"/>
    <property type="match status" value="1"/>
</dbReference>
<dbReference type="PROSITE" id="PS50184">
    <property type="entry name" value="VWFC_2"/>
    <property type="match status" value="2"/>
</dbReference>
<dbReference type="SUPFAM" id="SSF57184">
    <property type="entry name" value="Growth factor receptor domain"/>
    <property type="match status" value="1"/>
</dbReference>
<feature type="non-terminal residue" evidence="3">
    <location>
        <position position="474"/>
    </location>
</feature>
<comment type="caution">
    <text evidence="3">The sequence shown here is derived from an EMBL/GenBank/DDBJ whole genome shotgun (WGS) entry which is preliminary data.</text>
</comment>
<dbReference type="AlphaFoldDB" id="A0A5N5T2C8"/>
<dbReference type="SMART" id="SM00214">
    <property type="entry name" value="VWC"/>
    <property type="match status" value="2"/>
</dbReference>
<dbReference type="InterPro" id="IPR009030">
    <property type="entry name" value="Growth_fac_rcpt_cys_sf"/>
</dbReference>
<dbReference type="Pfam" id="PF00093">
    <property type="entry name" value="VWC"/>
    <property type="match status" value="1"/>
</dbReference>
<gene>
    <name evidence="3" type="primary">PCSK5</name>
    <name evidence="3" type="ORF">Anas_09403</name>
</gene>
<name>A0A5N5T2C8_9CRUS</name>
<keyword evidence="1" id="KW-0732">Signal</keyword>
<feature type="signal peptide" evidence="1">
    <location>
        <begin position="1"/>
        <end position="26"/>
    </location>
</feature>
<organism evidence="3 4">
    <name type="scientific">Armadillidium nasatum</name>
    <dbReference type="NCBI Taxonomy" id="96803"/>
    <lineage>
        <taxon>Eukaryota</taxon>
        <taxon>Metazoa</taxon>
        <taxon>Ecdysozoa</taxon>
        <taxon>Arthropoda</taxon>
        <taxon>Crustacea</taxon>
        <taxon>Multicrustacea</taxon>
        <taxon>Malacostraca</taxon>
        <taxon>Eumalacostraca</taxon>
        <taxon>Peracarida</taxon>
        <taxon>Isopoda</taxon>
        <taxon>Oniscidea</taxon>
        <taxon>Crinocheta</taxon>
        <taxon>Armadillidiidae</taxon>
        <taxon>Armadillidium</taxon>
    </lineage>
</organism>
<dbReference type="CDD" id="cd00064">
    <property type="entry name" value="FU"/>
    <property type="match status" value="2"/>
</dbReference>
<reference evidence="3 4" key="1">
    <citation type="journal article" date="2019" name="PLoS Biol.">
        <title>Sex chromosomes control vertical transmission of feminizing Wolbachia symbionts in an isopod.</title>
        <authorList>
            <person name="Becking T."/>
            <person name="Chebbi M.A."/>
            <person name="Giraud I."/>
            <person name="Moumen B."/>
            <person name="Laverre T."/>
            <person name="Caubet Y."/>
            <person name="Peccoud J."/>
            <person name="Gilbert C."/>
            <person name="Cordaux R."/>
        </authorList>
    </citation>
    <scope>NUCLEOTIDE SEQUENCE [LARGE SCALE GENOMIC DNA]</scope>
    <source>
        <strain evidence="3">ANa2</strain>
        <tissue evidence="3">Whole body excluding digestive tract and cuticle</tissue>
    </source>
</reference>
<dbReference type="SMART" id="SM00261">
    <property type="entry name" value="FU"/>
    <property type="match status" value="3"/>
</dbReference>
<dbReference type="Gene3D" id="2.10.220.10">
    <property type="entry name" value="Hormone Receptor, Insulin-like Growth Factor Receptor 1, Chain A, domain 2"/>
    <property type="match status" value="2"/>
</dbReference>
<proteinExistence type="predicted"/>
<sequence>MVPHGLFPLVYSASVIMALLPVNVRGAKSMDALKVKWLYSHRGNAAHSVFPLVDSVKLGWKFMRMGRSGHPFRVPSVNVKMEVFSALWHNAHPCHAPLITLWSYYLSGSNWEENPCTHCSCLAGQISCFETTCPTLSCSKEEKEITYKGSCCPVCAHKKDWCTLESGTLIPHGNLIHSRSEKCSKDEQELCSCNHGKISCTSVTCQTTNCGYGKKMKMDWDETSDKSCQCPKCVPDLKLCYFDRRQRKSGESWFVGCRLCECLEGRVLCYTPTCPACNDGFSPSSSVIPFSFLSFSVSSSSTSTSSSSCCPECRRKTCPAECLSCYPVLGGQSFTRVIKYSALSVANNASNIISFCTACNKGFLLQDGRCVAVCGEGMYEKDARCLLCHPNCLACNGGTPFHCTRCHTSHVLREGQCVQECGKGYFSNSAICHKCHRNCHECFGRSATECLSCHKEAKLFNGTCVKECPNDYLN</sequence>
<dbReference type="Proteomes" id="UP000326759">
    <property type="component" value="Unassembled WGS sequence"/>
</dbReference>
<dbReference type="GO" id="GO:0005886">
    <property type="term" value="C:plasma membrane"/>
    <property type="evidence" value="ECO:0007669"/>
    <property type="project" value="TreeGrafter"/>
</dbReference>
<dbReference type="PANTHER" id="PTHR46439:SF1">
    <property type="entry name" value="CYSTEINE-RICH MOTOR NEURON 1 PROTEIN"/>
    <property type="match status" value="1"/>
</dbReference>
<dbReference type="PROSITE" id="PS01208">
    <property type="entry name" value="VWFC_1"/>
    <property type="match status" value="1"/>
</dbReference>
<protein>
    <submittedName>
        <fullName evidence="3">Proprotein convertase subtilisin/kexin type 5</fullName>
    </submittedName>
</protein>
<feature type="chain" id="PRO_5024364340" evidence="1">
    <location>
        <begin position="27"/>
        <end position="474"/>
    </location>
</feature>
<keyword evidence="4" id="KW-1185">Reference proteome</keyword>
<dbReference type="PANTHER" id="PTHR46439">
    <property type="entry name" value="CYSTEINE-RICH MOTOR NEURON 1 PROTEIN"/>
    <property type="match status" value="1"/>
</dbReference>
<dbReference type="OrthoDB" id="6414752at2759"/>
<dbReference type="EMBL" id="SEYY01014999">
    <property type="protein sequence ID" value="KAB7500159.1"/>
    <property type="molecule type" value="Genomic_DNA"/>
</dbReference>
<dbReference type="InterPro" id="IPR052624">
    <property type="entry name" value="CRIM1"/>
</dbReference>
<dbReference type="InterPro" id="IPR006212">
    <property type="entry name" value="Furin_repeat"/>
</dbReference>
<evidence type="ECO:0000313" key="3">
    <source>
        <dbReference type="EMBL" id="KAB7500159.1"/>
    </source>
</evidence>
<evidence type="ECO:0000259" key="2">
    <source>
        <dbReference type="PROSITE" id="PS50184"/>
    </source>
</evidence>
<evidence type="ECO:0000313" key="4">
    <source>
        <dbReference type="Proteomes" id="UP000326759"/>
    </source>
</evidence>